<evidence type="ECO:0000256" key="1">
    <source>
        <dbReference type="SAM" id="MobiDB-lite"/>
    </source>
</evidence>
<accession>K3WUC6</accession>
<dbReference type="EMBL" id="GL376613">
    <property type="status" value="NOT_ANNOTATED_CDS"/>
    <property type="molecule type" value="Genomic_DNA"/>
</dbReference>
<proteinExistence type="predicted"/>
<dbReference type="EnsemblProtists" id="PYU1_T008573">
    <property type="protein sequence ID" value="PYU1_T008573"/>
    <property type="gene ID" value="PYU1_G008557"/>
</dbReference>
<dbReference type="OMA" id="HMYLESM"/>
<feature type="region of interest" description="Disordered" evidence="1">
    <location>
        <begin position="135"/>
        <end position="159"/>
    </location>
</feature>
<dbReference type="AlphaFoldDB" id="K3WUC6"/>
<evidence type="ECO:0000313" key="2">
    <source>
        <dbReference type="EnsemblProtists" id="PYU1_T008573"/>
    </source>
</evidence>
<feature type="compositionally biased region" description="Low complexity" evidence="1">
    <location>
        <begin position="148"/>
        <end position="159"/>
    </location>
</feature>
<protein>
    <submittedName>
        <fullName evidence="2">Uncharacterized protein</fullName>
    </submittedName>
</protein>
<reference evidence="3" key="2">
    <citation type="submission" date="2010-04" db="EMBL/GenBank/DDBJ databases">
        <authorList>
            <person name="Buell R."/>
            <person name="Hamilton J."/>
            <person name="Hostetler J."/>
        </authorList>
    </citation>
    <scope>NUCLEOTIDE SEQUENCE [LARGE SCALE GENOMIC DNA]</scope>
    <source>
        <strain evidence="3">DAOM:BR144</strain>
    </source>
</reference>
<dbReference type="InParanoid" id="K3WUC6"/>
<feature type="compositionally biased region" description="Polar residues" evidence="1">
    <location>
        <begin position="135"/>
        <end position="147"/>
    </location>
</feature>
<dbReference type="HOGENOM" id="CLU_007142_0_0_1"/>
<reference evidence="2" key="3">
    <citation type="submission" date="2015-02" db="UniProtKB">
        <authorList>
            <consortium name="EnsemblProtists"/>
        </authorList>
    </citation>
    <scope>IDENTIFICATION</scope>
    <source>
        <strain evidence="2">DAOM BR144</strain>
    </source>
</reference>
<organism evidence="2 3">
    <name type="scientific">Globisporangium ultimum (strain ATCC 200006 / CBS 805.95 / DAOM BR144)</name>
    <name type="common">Pythium ultimum</name>
    <dbReference type="NCBI Taxonomy" id="431595"/>
    <lineage>
        <taxon>Eukaryota</taxon>
        <taxon>Sar</taxon>
        <taxon>Stramenopiles</taxon>
        <taxon>Oomycota</taxon>
        <taxon>Peronosporomycetes</taxon>
        <taxon>Pythiales</taxon>
        <taxon>Pythiaceae</taxon>
        <taxon>Globisporangium</taxon>
    </lineage>
</organism>
<name>K3WUC6_GLOUD</name>
<evidence type="ECO:0000313" key="3">
    <source>
        <dbReference type="Proteomes" id="UP000019132"/>
    </source>
</evidence>
<keyword evidence="3" id="KW-1185">Reference proteome</keyword>
<reference evidence="3" key="1">
    <citation type="journal article" date="2010" name="Genome Biol.">
        <title>Genome sequence of the necrotrophic plant pathogen Pythium ultimum reveals original pathogenicity mechanisms and effector repertoire.</title>
        <authorList>
            <person name="Levesque C.A."/>
            <person name="Brouwer H."/>
            <person name="Cano L."/>
            <person name="Hamilton J.P."/>
            <person name="Holt C."/>
            <person name="Huitema E."/>
            <person name="Raffaele S."/>
            <person name="Robideau G.P."/>
            <person name="Thines M."/>
            <person name="Win J."/>
            <person name="Zerillo M.M."/>
            <person name="Beakes G.W."/>
            <person name="Boore J.L."/>
            <person name="Busam D."/>
            <person name="Dumas B."/>
            <person name="Ferriera S."/>
            <person name="Fuerstenberg S.I."/>
            <person name="Gachon C.M."/>
            <person name="Gaulin E."/>
            <person name="Govers F."/>
            <person name="Grenville-Briggs L."/>
            <person name="Horner N."/>
            <person name="Hostetler J."/>
            <person name="Jiang R.H."/>
            <person name="Johnson J."/>
            <person name="Krajaejun T."/>
            <person name="Lin H."/>
            <person name="Meijer H.J."/>
            <person name="Moore B."/>
            <person name="Morris P."/>
            <person name="Phuntmart V."/>
            <person name="Puiu D."/>
            <person name="Shetty J."/>
            <person name="Stajich J.E."/>
            <person name="Tripathy S."/>
            <person name="Wawra S."/>
            <person name="van West P."/>
            <person name="Whitty B.R."/>
            <person name="Coutinho P.M."/>
            <person name="Henrissat B."/>
            <person name="Martin F."/>
            <person name="Thomas P.D."/>
            <person name="Tyler B.M."/>
            <person name="De Vries R.P."/>
            <person name="Kamoun S."/>
            <person name="Yandell M."/>
            <person name="Tisserat N."/>
            <person name="Buell C.R."/>
        </authorList>
    </citation>
    <scope>NUCLEOTIDE SEQUENCE</scope>
    <source>
        <strain evidence="3">DAOM:BR144</strain>
    </source>
</reference>
<dbReference type="VEuPathDB" id="FungiDB:PYU1_G008557"/>
<sequence>MAVPSASPWTLRSQLPWPAARGASLWSQFASVGGGAGDKDANCAPHGFAHYDVELYEPSTGHIALVLARKPASSAGTGAPVASPAKNGATVAASPLKARRDSALRANAPVHTATATAISPRVVFVVDAIPPRWKATSSAPRLQQRGRSSPSLHSLSPVSVSSTISSSNGTLASEATATNASVTTATTTAIHSGLLQAQDVDEMELIDELFAVPKVGKEGCIVAKAPILCARFDCKVVAIKFMRGHSHTPPSSSQRTLSQHRASNDNLTTLRCVVALEDGMAYLWEWGADLHQWTFLNSFCFLENPNLKWTKPVAAFTATDMAWYGETTEFAWWSLESKQEPKLCLRKIQYEQETNTFRTEITIGNPFSLQCADVTDLKSSKLGLWIVTKSSGVHFRSASSLCTLSLNWRTVLGGGHDSESAADAAAVNDPATQLLVWLHNVTGELLVLVRATGVVHLVTPNGQAQGLRSKQLTTLSPWSSTLGDGVLHMVGHRHLIFALTHEKLLAFSYLTGEKLASIALPGDPHPNMKLQLWTIAGAASAVGLWSSNGFWFIHTPSAKDIGRANNAATGITNITNSGVVEPTNPKAAFESLTGYGESVKFDSALYALEILEKAATSLDSCDQKAWQRAYQAISSPALLLAIVADQNAPDQLLDELSRLVTAVYQAAHDIMVTGRFTPSPLDLASSSRKAASGDNVEAAQRLTPANIEALHHLSNWVLLAKRKITRLQTSVYFKGRHHLRPRAVSALTTAPDNFGRVSSQFSPLEASDPNFRLSRKLRPMSSLRFASGSSSLRHGQQWLAQLESFLLDGVAFKQAHEKPTPNPINADNDSEGPASSIVPSHLLFHEERRLEDYRSSNSSFSKHMYLESMSRLYLLHEPESLLAFVSCVAQYCPRMFSLSGVKQVSRTHAERALTLFPPMQFFIDKLEHERRHWKQLQGVNSSSAAGHGQSEKVKKQQRQAEIRLALAKDSVLAYADLLCRCCDFLEATRALLECDLYEQCKEKLLVHPPSFEGIDTEKKETTMQQKREQEAQQQAVSGAVYFSLLEYCVQHRDVEELQSLLTLKPAHVSALHVLRALRSYLPQQPKAATTTTVSPHFTVGKLRLVLLALLKQQRAEAAA</sequence>
<dbReference type="eggNOG" id="ENOG502QSUA">
    <property type="taxonomic scope" value="Eukaryota"/>
</dbReference>
<dbReference type="Proteomes" id="UP000019132">
    <property type="component" value="Unassembled WGS sequence"/>
</dbReference>